<dbReference type="InterPro" id="IPR025996">
    <property type="entry name" value="MT1864/Rv1816-like_C"/>
</dbReference>
<name>A0A1M5RPA5_9ACTN</name>
<sequence>MTSRRTPSGDVRRALVDAAVTVLERDGVAGLTVRAVAGEAKVAPMGVYNHLDGKAGLLLAVLQRGFDALRDAVTPPRSVPATQALLESGRGYRRFALAGPTTYALMFSTARPESLDLDALLPHAAPAFQALVDVVVESQRVGVVRPGDPGGLALQIWSAVHGGIGLELTGNVGDAMQADRAYEQLLAMIQRGVAPDAG</sequence>
<organism evidence="6 7">
    <name type="scientific">Jatrophihabitans endophyticus</name>
    <dbReference type="NCBI Taxonomy" id="1206085"/>
    <lineage>
        <taxon>Bacteria</taxon>
        <taxon>Bacillati</taxon>
        <taxon>Actinomycetota</taxon>
        <taxon>Actinomycetes</taxon>
        <taxon>Jatrophihabitantales</taxon>
        <taxon>Jatrophihabitantaceae</taxon>
        <taxon>Jatrophihabitans</taxon>
    </lineage>
</organism>
<keyword evidence="7" id="KW-1185">Reference proteome</keyword>
<dbReference type="InterPro" id="IPR036271">
    <property type="entry name" value="Tet_transcr_reg_TetR-rel_C_sf"/>
</dbReference>
<dbReference type="PANTHER" id="PTHR30055">
    <property type="entry name" value="HTH-TYPE TRANSCRIPTIONAL REGULATOR RUTR"/>
    <property type="match status" value="1"/>
</dbReference>
<evidence type="ECO:0000256" key="1">
    <source>
        <dbReference type="ARBA" id="ARBA00023015"/>
    </source>
</evidence>
<gene>
    <name evidence="6" type="ORF">SAMN05443575_3605</name>
</gene>
<evidence type="ECO:0000256" key="4">
    <source>
        <dbReference type="PROSITE-ProRule" id="PRU00335"/>
    </source>
</evidence>
<dbReference type="PROSITE" id="PS50977">
    <property type="entry name" value="HTH_TETR_2"/>
    <property type="match status" value="1"/>
</dbReference>
<dbReference type="Pfam" id="PF00440">
    <property type="entry name" value="TetR_N"/>
    <property type="match status" value="1"/>
</dbReference>
<dbReference type="SUPFAM" id="SSF46689">
    <property type="entry name" value="Homeodomain-like"/>
    <property type="match status" value="1"/>
</dbReference>
<reference evidence="6 7" key="1">
    <citation type="submission" date="2016-11" db="EMBL/GenBank/DDBJ databases">
        <authorList>
            <person name="Jaros S."/>
            <person name="Januszkiewicz K."/>
            <person name="Wedrychowicz H."/>
        </authorList>
    </citation>
    <scope>NUCLEOTIDE SEQUENCE [LARGE SCALE GENOMIC DNA]</scope>
    <source>
        <strain evidence="6 7">DSM 45627</strain>
    </source>
</reference>
<evidence type="ECO:0000313" key="6">
    <source>
        <dbReference type="EMBL" id="SHH28036.1"/>
    </source>
</evidence>
<dbReference type="Gene3D" id="1.10.357.10">
    <property type="entry name" value="Tetracycline Repressor, domain 2"/>
    <property type="match status" value="1"/>
</dbReference>
<feature type="domain" description="HTH tetR-type" evidence="5">
    <location>
        <begin position="9"/>
        <end position="69"/>
    </location>
</feature>
<dbReference type="InterPro" id="IPR001647">
    <property type="entry name" value="HTH_TetR"/>
</dbReference>
<dbReference type="Proteomes" id="UP000186132">
    <property type="component" value="Unassembled WGS sequence"/>
</dbReference>
<keyword evidence="2 4" id="KW-0238">DNA-binding</keyword>
<dbReference type="GO" id="GO:0000976">
    <property type="term" value="F:transcription cis-regulatory region binding"/>
    <property type="evidence" value="ECO:0007669"/>
    <property type="project" value="TreeGrafter"/>
</dbReference>
<protein>
    <submittedName>
        <fullName evidence="6">Transcriptional regulator, TetR family</fullName>
    </submittedName>
</protein>
<proteinExistence type="predicted"/>
<evidence type="ECO:0000256" key="2">
    <source>
        <dbReference type="ARBA" id="ARBA00023125"/>
    </source>
</evidence>
<feature type="DNA-binding region" description="H-T-H motif" evidence="4">
    <location>
        <begin position="32"/>
        <end position="51"/>
    </location>
</feature>
<dbReference type="Pfam" id="PF13305">
    <property type="entry name" value="TetR_C_33"/>
    <property type="match status" value="1"/>
</dbReference>
<dbReference type="SUPFAM" id="SSF48498">
    <property type="entry name" value="Tetracyclin repressor-like, C-terminal domain"/>
    <property type="match status" value="1"/>
</dbReference>
<dbReference type="InterPro" id="IPR009057">
    <property type="entry name" value="Homeodomain-like_sf"/>
</dbReference>
<dbReference type="STRING" id="1206085.SAMN05443575_3605"/>
<dbReference type="InterPro" id="IPR050109">
    <property type="entry name" value="HTH-type_TetR-like_transc_reg"/>
</dbReference>
<dbReference type="EMBL" id="FQVU01000005">
    <property type="protein sequence ID" value="SHH28036.1"/>
    <property type="molecule type" value="Genomic_DNA"/>
</dbReference>
<keyword evidence="3" id="KW-0804">Transcription</keyword>
<evidence type="ECO:0000256" key="3">
    <source>
        <dbReference type="ARBA" id="ARBA00023163"/>
    </source>
</evidence>
<keyword evidence="1" id="KW-0805">Transcription regulation</keyword>
<dbReference type="PANTHER" id="PTHR30055:SF220">
    <property type="entry name" value="TETR-FAMILY REGULATORY PROTEIN"/>
    <property type="match status" value="1"/>
</dbReference>
<evidence type="ECO:0000259" key="5">
    <source>
        <dbReference type="PROSITE" id="PS50977"/>
    </source>
</evidence>
<dbReference type="OrthoDB" id="8222629at2"/>
<accession>A0A1M5RPA5</accession>
<evidence type="ECO:0000313" key="7">
    <source>
        <dbReference type="Proteomes" id="UP000186132"/>
    </source>
</evidence>
<dbReference type="RefSeq" id="WP_073391784.1">
    <property type="nucleotide sequence ID" value="NZ_FQVU01000005.1"/>
</dbReference>
<dbReference type="GO" id="GO:0003700">
    <property type="term" value="F:DNA-binding transcription factor activity"/>
    <property type="evidence" value="ECO:0007669"/>
    <property type="project" value="TreeGrafter"/>
</dbReference>
<dbReference type="AlphaFoldDB" id="A0A1M5RPA5"/>